<dbReference type="EMBL" id="CAUYUJ010021614">
    <property type="protein sequence ID" value="CAK0905817.1"/>
    <property type="molecule type" value="Genomic_DNA"/>
</dbReference>
<feature type="region of interest" description="Disordered" evidence="1">
    <location>
        <begin position="1028"/>
        <end position="1048"/>
    </location>
</feature>
<feature type="compositionally biased region" description="Basic and acidic residues" evidence="1">
    <location>
        <begin position="156"/>
        <end position="166"/>
    </location>
</feature>
<gene>
    <name evidence="2" type="ORF">PCOR1329_LOCUS81380</name>
</gene>
<dbReference type="Proteomes" id="UP001189429">
    <property type="component" value="Unassembled WGS sequence"/>
</dbReference>
<evidence type="ECO:0000313" key="3">
    <source>
        <dbReference type="Proteomes" id="UP001189429"/>
    </source>
</evidence>
<reference evidence="2" key="1">
    <citation type="submission" date="2023-10" db="EMBL/GenBank/DDBJ databases">
        <authorList>
            <person name="Chen Y."/>
            <person name="Shah S."/>
            <person name="Dougan E. K."/>
            <person name="Thang M."/>
            <person name="Chan C."/>
        </authorList>
    </citation>
    <scope>NUCLEOTIDE SEQUENCE [LARGE SCALE GENOMIC DNA]</scope>
</reference>
<protein>
    <submittedName>
        <fullName evidence="2">Uncharacterized protein</fullName>
    </submittedName>
</protein>
<accession>A0ABN9Y079</accession>
<organism evidence="2 3">
    <name type="scientific">Prorocentrum cordatum</name>
    <dbReference type="NCBI Taxonomy" id="2364126"/>
    <lineage>
        <taxon>Eukaryota</taxon>
        <taxon>Sar</taxon>
        <taxon>Alveolata</taxon>
        <taxon>Dinophyceae</taxon>
        <taxon>Prorocentrales</taxon>
        <taxon>Prorocentraceae</taxon>
        <taxon>Prorocentrum</taxon>
    </lineage>
</organism>
<name>A0ABN9Y079_9DINO</name>
<feature type="region of interest" description="Disordered" evidence="1">
    <location>
        <begin position="765"/>
        <end position="866"/>
    </location>
</feature>
<evidence type="ECO:0000256" key="1">
    <source>
        <dbReference type="SAM" id="MobiDB-lite"/>
    </source>
</evidence>
<evidence type="ECO:0000313" key="2">
    <source>
        <dbReference type="EMBL" id="CAK0905817.1"/>
    </source>
</evidence>
<keyword evidence="3" id="KW-1185">Reference proteome</keyword>
<feature type="compositionally biased region" description="Basic and acidic residues" evidence="1">
    <location>
        <begin position="1032"/>
        <end position="1041"/>
    </location>
</feature>
<feature type="region of interest" description="Disordered" evidence="1">
    <location>
        <begin position="244"/>
        <end position="273"/>
    </location>
</feature>
<proteinExistence type="predicted"/>
<feature type="region of interest" description="Disordered" evidence="1">
    <location>
        <begin position="151"/>
        <end position="184"/>
    </location>
</feature>
<comment type="caution">
    <text evidence="2">The sequence shown here is derived from an EMBL/GenBank/DDBJ whole genome shotgun (WGS) entry which is preliminary data.</text>
</comment>
<feature type="compositionally biased region" description="Gly residues" evidence="1">
    <location>
        <begin position="846"/>
        <end position="861"/>
    </location>
</feature>
<feature type="compositionally biased region" description="Low complexity" evidence="1">
    <location>
        <begin position="817"/>
        <end position="827"/>
    </location>
</feature>
<feature type="compositionally biased region" description="Basic and acidic residues" evidence="1">
    <location>
        <begin position="244"/>
        <end position="263"/>
    </location>
</feature>
<sequence length="1083" mass="115940">MNEKGAAESMPWGGVPTCALPCGLQVYFPATSPDPNVAHAEPRFSARTAQCMETLREWSEIAAIDPRGVRMGEAAACRASDAPKIWNISLVDDWENIQDSLLSSTEDHIFDRATEINHMCDIEVSCGDNFELDFAAVAGRTQGEVLLEGGNYAAQSDDRRAPREATNDDGDAALNEGNTHPPAMGKAYRERIAAILRDDAGAETMAFRAHLQRGKASGEDGAPPIDGDDDAGLRAAHIELARQLEEHRDSGPESFADKGEKRGSGFQQGTLEWSRDLAGDAPLELLRRLSPEDGARARRFLRARYNAVEPRCLPTLEFGFISTDLTGELSACVALDASVFGQEDPHPLSEAHVLTFEQRIFENQEMAKKLAHWWIRRKEAELYKALGPSNGGKVAGNDGKGAKRPPAARDLQLGAAWHAEAGASRYLADNPRPRLARKAFDGLRGGRDPQRGACRGLLFPVPRASLRSTPGVLARARFDRLTVRTWVDDLRARMAGSSGSLIKSFPEATKYFKAGFVDLGGRLSPEPALLSIDNDIGNQARDSRELNGIPLKTKLGTRDLAQGMEWGTMGAMQQEGSRMDVTSEVHVGRSRDGTAMGIITSQKALEAVGACSAWNPGRRFEAGLGDGSVCPMCGDRRCDDYHKFRGGATSQHVYGSEGWLIPAGLALKAVEDPAPKRPVLVGAGAFLNPPEARGGWRLGPVDGPRRPSFMRQAREADPQEVLRPLAPFLMHRYESSEFVARSRGIRSGGAALLWEARDSVPAAGQRWQGRVAGPAPQRPIRGFQRSGSQGPRLLCARGAAEQDGGDGAGGRLLPGMRGAQEEAAADGGRAGVGGQSRAGRQTCEAGGAGRAGGVRGQGRRGSWGTCQGPRRAVARVPLLPWEATLAAALRKQSYLPFERVQCFSVSRNCWVNARVASVSESGEVTVLYAGPTGQVVKHLPAASKDIRRPPTSTVAPEALHCFEIGHAAEALRSQQGAAVWKGVAGQGGRLGPPPGPTLTTLTTLTPGCRLTWSSGISLAATRGTNVCPAPEAARRPARERSGTTSAPCSGRQRVYSMHAVFFECVQGHGGSFSARFCSERSGV</sequence>